<feature type="disulfide bond" description="Redox-active" evidence="4">
    <location>
        <begin position="68"/>
        <end position="72"/>
    </location>
</feature>
<accession>A0A7G9QXN1</accession>
<feature type="domain" description="Thioredoxin" evidence="6">
    <location>
        <begin position="28"/>
        <end position="193"/>
    </location>
</feature>
<dbReference type="AlphaFoldDB" id="A0A7G9QXN1"/>
<sequence>MKRLLRGLAATVLLGFAAIAGAAQPAPALPGDSIYQLPLPLTDSNGQTRDWRALRGKPRLVSMFYTSCQYICPLIVESGKAVERQLTPAQQKQLGVALISMDPARDDPAALKKVVEQRKLDAARWTLASPRADDVRAVAGVLGIRYRQLADGEFNHSSALILVDADGRILARTEKIGSQPDPDFVAAVRKAVGG</sequence>
<dbReference type="PANTHER" id="PTHR12151:SF25">
    <property type="entry name" value="LINALOOL DEHYDRATASE_ISOMERASE DOMAIN-CONTAINING PROTEIN"/>
    <property type="match status" value="1"/>
</dbReference>
<evidence type="ECO:0000256" key="3">
    <source>
        <dbReference type="PIRSR" id="PIRSR603782-1"/>
    </source>
</evidence>
<protein>
    <submittedName>
        <fullName evidence="7">SCO family protein</fullName>
    </submittedName>
</protein>
<keyword evidence="2 3" id="KW-0186">Copper</keyword>
<comment type="similarity">
    <text evidence="1">Belongs to the SCO1/2 family.</text>
</comment>
<feature type="signal peptide" evidence="5">
    <location>
        <begin position="1"/>
        <end position="22"/>
    </location>
</feature>
<dbReference type="SUPFAM" id="SSF52833">
    <property type="entry name" value="Thioredoxin-like"/>
    <property type="match status" value="1"/>
</dbReference>
<evidence type="ECO:0000256" key="4">
    <source>
        <dbReference type="PIRSR" id="PIRSR603782-2"/>
    </source>
</evidence>
<dbReference type="InterPro" id="IPR036249">
    <property type="entry name" value="Thioredoxin-like_sf"/>
</dbReference>
<keyword evidence="8" id="KW-1185">Reference proteome</keyword>
<dbReference type="Proteomes" id="UP000515977">
    <property type="component" value="Chromosome"/>
</dbReference>
<evidence type="ECO:0000256" key="1">
    <source>
        <dbReference type="ARBA" id="ARBA00010996"/>
    </source>
</evidence>
<gene>
    <name evidence="7" type="ORF">H9L17_03730</name>
</gene>
<feature type="binding site" evidence="3">
    <location>
        <position position="68"/>
    </location>
    <ligand>
        <name>Cu cation</name>
        <dbReference type="ChEBI" id="CHEBI:23378"/>
    </ligand>
</feature>
<dbReference type="InterPro" id="IPR003782">
    <property type="entry name" value="SCO1/SenC"/>
</dbReference>
<dbReference type="GO" id="GO:0046872">
    <property type="term" value="F:metal ion binding"/>
    <property type="evidence" value="ECO:0007669"/>
    <property type="project" value="UniProtKB-KW"/>
</dbReference>
<feature type="chain" id="PRO_5028828431" evidence="5">
    <location>
        <begin position="23"/>
        <end position="194"/>
    </location>
</feature>
<feature type="binding site" evidence="3">
    <location>
        <position position="156"/>
    </location>
    <ligand>
        <name>Cu cation</name>
        <dbReference type="ChEBI" id="CHEBI:23378"/>
    </ligand>
</feature>
<dbReference type="CDD" id="cd02968">
    <property type="entry name" value="SCO"/>
    <property type="match status" value="1"/>
</dbReference>
<dbReference type="EMBL" id="CP060711">
    <property type="protein sequence ID" value="QNN48106.1"/>
    <property type="molecule type" value="Genomic_DNA"/>
</dbReference>
<evidence type="ECO:0000259" key="6">
    <source>
        <dbReference type="PROSITE" id="PS51352"/>
    </source>
</evidence>
<name>A0A7G9QXN1_9GAMM</name>
<feature type="binding site" evidence="3">
    <location>
        <position position="72"/>
    </location>
    <ligand>
        <name>Cu cation</name>
        <dbReference type="ChEBI" id="CHEBI:23378"/>
    </ligand>
</feature>
<reference evidence="7 8" key="1">
    <citation type="submission" date="2020-08" db="EMBL/GenBank/DDBJ databases">
        <title>Genome sequence of Thermomonas brevis KACC 16975T.</title>
        <authorList>
            <person name="Hyun D.-W."/>
            <person name="Bae J.-W."/>
        </authorList>
    </citation>
    <scope>NUCLEOTIDE SEQUENCE [LARGE SCALE GENOMIC DNA]</scope>
    <source>
        <strain evidence="7 8">KACC 16975</strain>
    </source>
</reference>
<keyword evidence="5" id="KW-0732">Signal</keyword>
<dbReference type="Gene3D" id="3.40.30.10">
    <property type="entry name" value="Glutaredoxin"/>
    <property type="match status" value="1"/>
</dbReference>
<dbReference type="InterPro" id="IPR013766">
    <property type="entry name" value="Thioredoxin_domain"/>
</dbReference>
<organism evidence="7 8">
    <name type="scientific">Thermomonas brevis</name>
    <dbReference type="NCBI Taxonomy" id="215691"/>
    <lineage>
        <taxon>Bacteria</taxon>
        <taxon>Pseudomonadati</taxon>
        <taxon>Pseudomonadota</taxon>
        <taxon>Gammaproteobacteria</taxon>
        <taxon>Lysobacterales</taxon>
        <taxon>Lysobacteraceae</taxon>
        <taxon>Thermomonas</taxon>
    </lineage>
</organism>
<proteinExistence type="inferred from homology"/>
<dbReference type="PROSITE" id="PS51352">
    <property type="entry name" value="THIOREDOXIN_2"/>
    <property type="match status" value="1"/>
</dbReference>
<keyword evidence="3" id="KW-0479">Metal-binding</keyword>
<dbReference type="KEGG" id="tbv:H9L17_03730"/>
<evidence type="ECO:0000313" key="7">
    <source>
        <dbReference type="EMBL" id="QNN48106.1"/>
    </source>
</evidence>
<keyword evidence="4" id="KW-1015">Disulfide bond</keyword>
<evidence type="ECO:0000313" key="8">
    <source>
        <dbReference type="Proteomes" id="UP000515977"/>
    </source>
</evidence>
<dbReference type="Pfam" id="PF02630">
    <property type="entry name" value="SCO1-SenC"/>
    <property type="match status" value="1"/>
</dbReference>
<evidence type="ECO:0000256" key="2">
    <source>
        <dbReference type="ARBA" id="ARBA00023008"/>
    </source>
</evidence>
<evidence type="ECO:0000256" key="5">
    <source>
        <dbReference type="SAM" id="SignalP"/>
    </source>
</evidence>
<dbReference type="PANTHER" id="PTHR12151">
    <property type="entry name" value="ELECTRON TRANSPORT PROTIN SCO1/SENC FAMILY MEMBER"/>
    <property type="match status" value="1"/>
</dbReference>